<dbReference type="InterPro" id="IPR039422">
    <property type="entry name" value="MarR/SlyA-like"/>
</dbReference>
<dbReference type="EMBL" id="JXKQ01000005">
    <property type="protein sequence ID" value="OJG45661.1"/>
    <property type="molecule type" value="Genomic_DNA"/>
</dbReference>
<gene>
    <name evidence="2" type="ORF">RV04_GL001950</name>
</gene>
<dbReference type="Pfam" id="PF01047">
    <property type="entry name" value="MarR"/>
    <property type="match status" value="1"/>
</dbReference>
<dbReference type="GO" id="GO:0003700">
    <property type="term" value="F:DNA-binding transcription factor activity"/>
    <property type="evidence" value="ECO:0007669"/>
    <property type="project" value="InterPro"/>
</dbReference>
<keyword evidence="3" id="KW-1185">Reference proteome</keyword>
<name>A0A1L8TMW3_9ENTE</name>
<dbReference type="InterPro" id="IPR036390">
    <property type="entry name" value="WH_DNA-bd_sf"/>
</dbReference>
<dbReference type="RefSeq" id="WP_071857826.1">
    <property type="nucleotide sequence ID" value="NZ_JBHSHK010000023.1"/>
</dbReference>
<dbReference type="InterPro" id="IPR036388">
    <property type="entry name" value="WH-like_DNA-bd_sf"/>
</dbReference>
<dbReference type="SUPFAM" id="SSF46785">
    <property type="entry name" value="Winged helix' DNA-binding domain"/>
    <property type="match status" value="1"/>
</dbReference>
<evidence type="ECO:0000313" key="3">
    <source>
        <dbReference type="Proteomes" id="UP000182077"/>
    </source>
</evidence>
<comment type="caution">
    <text evidence="2">The sequence shown here is derived from an EMBL/GenBank/DDBJ whole genome shotgun (WGS) entry which is preliminary data.</text>
</comment>
<protein>
    <recommendedName>
        <fullName evidence="1">HTH marR-type domain-containing protein</fullName>
    </recommendedName>
</protein>
<dbReference type="OrthoDB" id="163346at2"/>
<dbReference type="PROSITE" id="PS50995">
    <property type="entry name" value="HTH_MARR_2"/>
    <property type="match status" value="1"/>
</dbReference>
<dbReference type="PANTHER" id="PTHR33164">
    <property type="entry name" value="TRANSCRIPTIONAL REGULATOR, MARR FAMILY"/>
    <property type="match status" value="1"/>
</dbReference>
<dbReference type="SMART" id="SM00347">
    <property type="entry name" value="HTH_MARR"/>
    <property type="match status" value="1"/>
</dbReference>
<dbReference type="Proteomes" id="UP000182077">
    <property type="component" value="Unassembled WGS sequence"/>
</dbReference>
<dbReference type="PANTHER" id="PTHR33164:SF57">
    <property type="entry name" value="MARR-FAMILY TRANSCRIPTIONAL REGULATOR"/>
    <property type="match status" value="1"/>
</dbReference>
<dbReference type="InterPro" id="IPR000835">
    <property type="entry name" value="HTH_MarR-typ"/>
</dbReference>
<dbReference type="GO" id="GO:0006950">
    <property type="term" value="P:response to stress"/>
    <property type="evidence" value="ECO:0007669"/>
    <property type="project" value="TreeGrafter"/>
</dbReference>
<dbReference type="AlphaFoldDB" id="A0A1L8TMW3"/>
<reference evidence="2 3" key="1">
    <citation type="submission" date="2014-12" db="EMBL/GenBank/DDBJ databases">
        <title>Draft genome sequences of 29 type strains of Enterococci.</title>
        <authorList>
            <person name="Zhong Z."/>
            <person name="Sun Z."/>
            <person name="Liu W."/>
            <person name="Zhang W."/>
            <person name="Zhang H."/>
        </authorList>
    </citation>
    <scope>NUCLEOTIDE SEQUENCE [LARGE SCALE GENOMIC DNA]</scope>
    <source>
        <strain evidence="2 3">DSM 17122</strain>
    </source>
</reference>
<accession>A0A1L8TMW3</accession>
<proteinExistence type="predicted"/>
<evidence type="ECO:0000259" key="1">
    <source>
        <dbReference type="PROSITE" id="PS50995"/>
    </source>
</evidence>
<sequence>MNADTSLIEAIDKIHLFNRLWLNTKKDLPIRPSEMSLLLLLIEKNEPVMPKTAADKLKVTKQMVTTMSNKLQQAGYVEKVASTKDKRSHGLIATTKGQELVEQRYEEYFKIVGWLRKEMHEEFPTFIRLLDEATEILEEGGRLHGCFD</sequence>
<evidence type="ECO:0000313" key="2">
    <source>
        <dbReference type="EMBL" id="OJG45661.1"/>
    </source>
</evidence>
<dbReference type="STRING" id="249189.RV04_GL001950"/>
<dbReference type="Gene3D" id="1.10.10.10">
    <property type="entry name" value="Winged helix-like DNA-binding domain superfamily/Winged helix DNA-binding domain"/>
    <property type="match status" value="1"/>
</dbReference>
<organism evidence="2 3">
    <name type="scientific">Enterococcus hermanniensis</name>
    <dbReference type="NCBI Taxonomy" id="249189"/>
    <lineage>
        <taxon>Bacteria</taxon>
        <taxon>Bacillati</taxon>
        <taxon>Bacillota</taxon>
        <taxon>Bacilli</taxon>
        <taxon>Lactobacillales</taxon>
        <taxon>Enterococcaceae</taxon>
        <taxon>Enterococcus</taxon>
    </lineage>
</organism>
<feature type="domain" description="HTH marR-type" evidence="1">
    <location>
        <begin position="1"/>
        <end position="135"/>
    </location>
</feature>